<sequence>MSEESKVLAVSKYSDKKRTFPLTSTTKKPERSCNWCGLRHAANRCPAYKQKCRICKRIGHFAKMCRNKKTVAETEVRETSSEESLVFVAEMKRDQHNQDWYEELTFRNGCKIKFKLDSGAQCNVLSKKYARNINAKLHRSPIKKLVSFGRNTVPVLGEIEVKCKCANQEHVLKFLVVKEDLTPILGRSSCEKLNLVKRVELAEYQVPSIIFQGIGCVKGFEYDIELKEDAQLKIHPPRNIPYSIREDVKKKLDQMIKIRVLCPVTAIFTSSSQVARYPQNMNPQRKGQLEEPMYSLPNNPIRFSTGFCLNIPLFTKTHQPQTASCARSIAMLLSHIHLTAVLNLLNAVKTMLIP</sequence>
<dbReference type="CDD" id="cd05481">
    <property type="entry name" value="retropepsin_like_LTR_1"/>
    <property type="match status" value="1"/>
</dbReference>
<dbReference type="Gene3D" id="4.10.60.10">
    <property type="entry name" value="Zinc finger, CCHC-type"/>
    <property type="match status" value="1"/>
</dbReference>
<name>A0AAV6UJT9_9ARAC</name>
<dbReference type="EMBL" id="JAFNEN010000390">
    <property type="protein sequence ID" value="KAG8184053.1"/>
    <property type="molecule type" value="Genomic_DNA"/>
</dbReference>
<keyword evidence="2" id="KW-1185">Reference proteome</keyword>
<dbReference type="Gene3D" id="2.40.70.10">
    <property type="entry name" value="Acid Proteases"/>
    <property type="match status" value="1"/>
</dbReference>
<dbReference type="AlphaFoldDB" id="A0AAV6UJT9"/>
<dbReference type="InterPro" id="IPR036875">
    <property type="entry name" value="Znf_CCHC_sf"/>
</dbReference>
<evidence type="ECO:0000313" key="1">
    <source>
        <dbReference type="EMBL" id="KAG8184053.1"/>
    </source>
</evidence>
<dbReference type="PANTHER" id="PTHR37984">
    <property type="entry name" value="PROTEIN CBG26694"/>
    <property type="match status" value="1"/>
</dbReference>
<dbReference type="PANTHER" id="PTHR37984:SF9">
    <property type="entry name" value="INTEGRASE CATALYTIC DOMAIN-CONTAINING PROTEIN"/>
    <property type="match status" value="1"/>
</dbReference>
<protein>
    <submittedName>
        <fullName evidence="1">Uncharacterized protein</fullName>
    </submittedName>
</protein>
<dbReference type="InterPro" id="IPR050951">
    <property type="entry name" value="Retrovirus_Pol_polyprotein"/>
</dbReference>
<dbReference type="Proteomes" id="UP000827092">
    <property type="component" value="Unassembled WGS sequence"/>
</dbReference>
<dbReference type="GO" id="GO:0003676">
    <property type="term" value="F:nucleic acid binding"/>
    <property type="evidence" value="ECO:0007669"/>
    <property type="project" value="InterPro"/>
</dbReference>
<accession>A0AAV6UJT9</accession>
<dbReference type="SUPFAM" id="SSF50630">
    <property type="entry name" value="Acid proteases"/>
    <property type="match status" value="1"/>
</dbReference>
<reference evidence="1 2" key="1">
    <citation type="journal article" date="2022" name="Nat. Ecol. Evol.">
        <title>A masculinizing supergene underlies an exaggerated male reproductive morph in a spider.</title>
        <authorList>
            <person name="Hendrickx F."/>
            <person name="De Corte Z."/>
            <person name="Sonet G."/>
            <person name="Van Belleghem S.M."/>
            <person name="Kostlbacher S."/>
            <person name="Vangestel C."/>
        </authorList>
    </citation>
    <scope>NUCLEOTIDE SEQUENCE [LARGE SCALE GENOMIC DNA]</scope>
    <source>
        <strain evidence="1">W744_W776</strain>
    </source>
</reference>
<dbReference type="GO" id="GO:0008270">
    <property type="term" value="F:zinc ion binding"/>
    <property type="evidence" value="ECO:0007669"/>
    <property type="project" value="InterPro"/>
</dbReference>
<gene>
    <name evidence="1" type="ORF">JTE90_011550</name>
</gene>
<evidence type="ECO:0000313" key="2">
    <source>
        <dbReference type="Proteomes" id="UP000827092"/>
    </source>
</evidence>
<comment type="caution">
    <text evidence="1">The sequence shown here is derived from an EMBL/GenBank/DDBJ whole genome shotgun (WGS) entry which is preliminary data.</text>
</comment>
<dbReference type="InterPro" id="IPR021109">
    <property type="entry name" value="Peptidase_aspartic_dom_sf"/>
</dbReference>
<dbReference type="SUPFAM" id="SSF57756">
    <property type="entry name" value="Retrovirus zinc finger-like domains"/>
    <property type="match status" value="1"/>
</dbReference>
<organism evidence="1 2">
    <name type="scientific">Oedothorax gibbosus</name>
    <dbReference type="NCBI Taxonomy" id="931172"/>
    <lineage>
        <taxon>Eukaryota</taxon>
        <taxon>Metazoa</taxon>
        <taxon>Ecdysozoa</taxon>
        <taxon>Arthropoda</taxon>
        <taxon>Chelicerata</taxon>
        <taxon>Arachnida</taxon>
        <taxon>Araneae</taxon>
        <taxon>Araneomorphae</taxon>
        <taxon>Entelegynae</taxon>
        <taxon>Araneoidea</taxon>
        <taxon>Linyphiidae</taxon>
        <taxon>Erigoninae</taxon>
        <taxon>Oedothorax</taxon>
    </lineage>
</organism>
<proteinExistence type="predicted"/>